<keyword evidence="12" id="KW-1185">Reference proteome</keyword>
<dbReference type="Pfam" id="PF00005">
    <property type="entry name" value="ABC_tran"/>
    <property type="match status" value="1"/>
</dbReference>
<dbReference type="GO" id="GO:0005524">
    <property type="term" value="F:ATP binding"/>
    <property type="evidence" value="ECO:0007669"/>
    <property type="project" value="UniProtKB-KW"/>
</dbReference>
<dbReference type="PANTHER" id="PTHR42771:SF2">
    <property type="entry name" value="IRON(3+)-HYDROXAMATE IMPORT ATP-BINDING PROTEIN FHUC"/>
    <property type="match status" value="1"/>
</dbReference>
<dbReference type="InterPro" id="IPR027417">
    <property type="entry name" value="P-loop_NTPase"/>
</dbReference>
<dbReference type="PANTHER" id="PTHR42771">
    <property type="entry name" value="IRON(3+)-HYDROXAMATE IMPORT ATP-BINDING PROTEIN FHUC"/>
    <property type="match status" value="1"/>
</dbReference>
<dbReference type="InterPro" id="IPR051535">
    <property type="entry name" value="Siderophore_ABC-ATPase"/>
</dbReference>
<dbReference type="InterPro" id="IPR003593">
    <property type="entry name" value="AAA+_ATPase"/>
</dbReference>
<accession>A0A518EVN8</accession>
<dbReference type="RefSeq" id="WP_145200327.1">
    <property type="nucleotide sequence ID" value="NZ_CP036434.1"/>
</dbReference>
<comment type="subcellular location">
    <subcellularLocation>
        <location evidence="1">Cell membrane</location>
        <topology evidence="1">Peripheral membrane protein</topology>
    </subcellularLocation>
</comment>
<keyword evidence="3" id="KW-1003">Cell membrane</keyword>
<dbReference type="Proteomes" id="UP000320390">
    <property type="component" value="Chromosome"/>
</dbReference>
<dbReference type="EMBL" id="CP036434">
    <property type="protein sequence ID" value="QDV08156.1"/>
    <property type="molecule type" value="Genomic_DNA"/>
</dbReference>
<dbReference type="SMART" id="SM00382">
    <property type="entry name" value="AAA"/>
    <property type="match status" value="1"/>
</dbReference>
<evidence type="ECO:0000259" key="10">
    <source>
        <dbReference type="PROSITE" id="PS50893"/>
    </source>
</evidence>
<dbReference type="InterPro" id="IPR017871">
    <property type="entry name" value="ABC_transporter-like_CS"/>
</dbReference>
<dbReference type="SUPFAM" id="SSF52540">
    <property type="entry name" value="P-loop containing nucleoside triphosphate hydrolases"/>
    <property type="match status" value="1"/>
</dbReference>
<evidence type="ECO:0000256" key="8">
    <source>
        <dbReference type="ARBA" id="ARBA00023065"/>
    </source>
</evidence>
<keyword evidence="6 11" id="KW-0067">ATP-binding</keyword>
<evidence type="ECO:0000256" key="2">
    <source>
        <dbReference type="ARBA" id="ARBA00022448"/>
    </source>
</evidence>
<evidence type="ECO:0000256" key="7">
    <source>
        <dbReference type="ARBA" id="ARBA00023004"/>
    </source>
</evidence>
<evidence type="ECO:0000313" key="12">
    <source>
        <dbReference type="Proteomes" id="UP000320390"/>
    </source>
</evidence>
<keyword evidence="8" id="KW-0406">Ion transport</keyword>
<evidence type="ECO:0000256" key="5">
    <source>
        <dbReference type="ARBA" id="ARBA00022741"/>
    </source>
</evidence>
<gene>
    <name evidence="11" type="primary">yusV_1</name>
    <name evidence="11" type="ORF">Poly30_36920</name>
</gene>
<keyword evidence="9" id="KW-0472">Membrane</keyword>
<dbReference type="AlphaFoldDB" id="A0A518EVN8"/>
<proteinExistence type="predicted"/>
<dbReference type="CDD" id="cd03214">
    <property type="entry name" value="ABC_Iron-Siderophores_B12_Hemin"/>
    <property type="match status" value="1"/>
</dbReference>
<dbReference type="GO" id="GO:0005886">
    <property type="term" value="C:plasma membrane"/>
    <property type="evidence" value="ECO:0007669"/>
    <property type="project" value="UniProtKB-SubCell"/>
</dbReference>
<sequence>MTTKWGANEGPKAQRGLEAEELIAGYASLARPVLDGLTLRIPAGQITCLIGPNGSGKSTLLKSLSRQLRLAGGRVLLDGADIATESTRDFARRLAILFQENAAPAGLTVEGLVRHGRFPHRGFLEPASREDDEAIDRALDLTGTTTLRERRVEELSGGQRQLVWIAMALAQDTCTLLLDEPTTFLDLGHQLQVMRVVEKLQRDHGITIVMVMHDVNLAARHAHHLVLLKSGKILVEGPPEFVITPPMMRTAYEVQGHVLKDDQSKALLFVPDAPAAP</sequence>
<dbReference type="PROSITE" id="PS50893">
    <property type="entry name" value="ABC_TRANSPORTER_2"/>
    <property type="match status" value="1"/>
</dbReference>
<evidence type="ECO:0000256" key="1">
    <source>
        <dbReference type="ARBA" id="ARBA00004202"/>
    </source>
</evidence>
<dbReference type="PROSITE" id="PS00211">
    <property type="entry name" value="ABC_TRANSPORTER_1"/>
    <property type="match status" value="1"/>
</dbReference>
<dbReference type="GO" id="GO:0006826">
    <property type="term" value="P:iron ion transport"/>
    <property type="evidence" value="ECO:0007669"/>
    <property type="project" value="UniProtKB-KW"/>
</dbReference>
<evidence type="ECO:0000256" key="4">
    <source>
        <dbReference type="ARBA" id="ARBA00022496"/>
    </source>
</evidence>
<keyword evidence="4" id="KW-0410">Iron transport</keyword>
<dbReference type="GO" id="GO:0016887">
    <property type="term" value="F:ATP hydrolysis activity"/>
    <property type="evidence" value="ECO:0007669"/>
    <property type="project" value="InterPro"/>
</dbReference>
<evidence type="ECO:0000256" key="3">
    <source>
        <dbReference type="ARBA" id="ARBA00022475"/>
    </source>
</evidence>
<evidence type="ECO:0000256" key="9">
    <source>
        <dbReference type="ARBA" id="ARBA00023136"/>
    </source>
</evidence>
<feature type="domain" description="ABC transporter" evidence="10">
    <location>
        <begin position="17"/>
        <end position="255"/>
    </location>
</feature>
<dbReference type="Gene3D" id="3.40.50.300">
    <property type="entry name" value="P-loop containing nucleotide triphosphate hydrolases"/>
    <property type="match status" value="1"/>
</dbReference>
<keyword evidence="7" id="KW-0408">Iron</keyword>
<protein>
    <submittedName>
        <fullName evidence="11">Putative siderophore transport system ATP-binding protein YusV</fullName>
    </submittedName>
</protein>
<dbReference type="InterPro" id="IPR003439">
    <property type="entry name" value="ABC_transporter-like_ATP-bd"/>
</dbReference>
<name>A0A518EVN8_9BACT</name>
<keyword evidence="5" id="KW-0547">Nucleotide-binding</keyword>
<keyword evidence="2" id="KW-0813">Transport</keyword>
<evidence type="ECO:0000256" key="6">
    <source>
        <dbReference type="ARBA" id="ARBA00022840"/>
    </source>
</evidence>
<reference evidence="11 12" key="1">
    <citation type="submission" date="2019-02" db="EMBL/GenBank/DDBJ databases">
        <title>Deep-cultivation of Planctomycetes and their phenomic and genomic characterization uncovers novel biology.</title>
        <authorList>
            <person name="Wiegand S."/>
            <person name="Jogler M."/>
            <person name="Boedeker C."/>
            <person name="Pinto D."/>
            <person name="Vollmers J."/>
            <person name="Rivas-Marin E."/>
            <person name="Kohn T."/>
            <person name="Peeters S.H."/>
            <person name="Heuer A."/>
            <person name="Rast P."/>
            <person name="Oberbeckmann S."/>
            <person name="Bunk B."/>
            <person name="Jeske O."/>
            <person name="Meyerdierks A."/>
            <person name="Storesund J.E."/>
            <person name="Kallscheuer N."/>
            <person name="Luecker S."/>
            <person name="Lage O.M."/>
            <person name="Pohl T."/>
            <person name="Merkel B.J."/>
            <person name="Hornburger P."/>
            <person name="Mueller R.-W."/>
            <person name="Bruemmer F."/>
            <person name="Labrenz M."/>
            <person name="Spormann A.M."/>
            <person name="Op den Camp H."/>
            <person name="Overmann J."/>
            <person name="Amann R."/>
            <person name="Jetten M.S.M."/>
            <person name="Mascher T."/>
            <person name="Medema M.H."/>
            <person name="Devos D.P."/>
            <person name="Kaster A.-K."/>
            <person name="Ovreas L."/>
            <person name="Rohde M."/>
            <person name="Galperin M.Y."/>
            <person name="Jogler C."/>
        </authorList>
    </citation>
    <scope>NUCLEOTIDE SEQUENCE [LARGE SCALE GENOMIC DNA]</scope>
    <source>
        <strain evidence="11 12">Poly30</strain>
    </source>
</reference>
<dbReference type="FunFam" id="3.40.50.300:FF:000134">
    <property type="entry name" value="Iron-enterobactin ABC transporter ATP-binding protein"/>
    <property type="match status" value="1"/>
</dbReference>
<dbReference type="OrthoDB" id="9787851at2"/>
<organism evidence="11 12">
    <name type="scientific">Saltatorellus ferox</name>
    <dbReference type="NCBI Taxonomy" id="2528018"/>
    <lineage>
        <taxon>Bacteria</taxon>
        <taxon>Pseudomonadati</taxon>
        <taxon>Planctomycetota</taxon>
        <taxon>Planctomycetia</taxon>
        <taxon>Planctomycetia incertae sedis</taxon>
        <taxon>Saltatorellus</taxon>
    </lineage>
</organism>
<evidence type="ECO:0000313" key="11">
    <source>
        <dbReference type="EMBL" id="QDV08156.1"/>
    </source>
</evidence>